<dbReference type="EMBL" id="OR343188">
    <property type="protein sequence ID" value="WNL49905.1"/>
    <property type="molecule type" value="Genomic_DNA"/>
</dbReference>
<reference evidence="1" key="1">
    <citation type="submission" date="2023-07" db="EMBL/GenBank/DDBJ databases">
        <authorList>
            <person name="Xia Y."/>
        </authorList>
    </citation>
    <scope>NUCLEOTIDE SEQUENCE</scope>
    <source>
        <strain evidence="1">F</strain>
    </source>
</reference>
<proteinExistence type="predicted"/>
<organism evidence="1">
    <name type="scientific">Marseillevirus sp</name>
    <dbReference type="NCBI Taxonomy" id="2809551"/>
    <lineage>
        <taxon>Viruses</taxon>
        <taxon>Varidnaviria</taxon>
        <taxon>Bamfordvirae</taxon>
        <taxon>Nucleocytoviricota</taxon>
        <taxon>Megaviricetes</taxon>
        <taxon>Pimascovirales</taxon>
        <taxon>Pimascovirales incertae sedis</taxon>
        <taxon>Marseilleviridae</taxon>
        <taxon>Marseillevirus</taxon>
    </lineage>
</organism>
<gene>
    <name evidence="1" type="ORF">MarFTMF_389</name>
</gene>
<sequence length="80" mass="9449">MKFLEEGKATEAVFALIKYDASLKNLCCVAHPKNRVIVQEAYQKFFLWYSLRIFLAIKNIERNESHKTEDDRKSTHLFVL</sequence>
<evidence type="ECO:0000313" key="1">
    <source>
        <dbReference type="EMBL" id="WNL49905.1"/>
    </source>
</evidence>
<protein>
    <submittedName>
        <fullName evidence="1">Uncharacterized protein</fullName>
    </submittedName>
</protein>
<accession>A0AA96J385</accession>
<name>A0AA96J385_9VIRU</name>